<feature type="transmembrane region" description="Helical" evidence="10">
    <location>
        <begin position="170"/>
        <end position="189"/>
    </location>
</feature>
<dbReference type="GO" id="GO:0005789">
    <property type="term" value="C:endoplasmic reticulum membrane"/>
    <property type="evidence" value="ECO:0007669"/>
    <property type="project" value="TreeGrafter"/>
</dbReference>
<dbReference type="GO" id="GO:0019367">
    <property type="term" value="P:fatty acid elongation, saturated fatty acid"/>
    <property type="evidence" value="ECO:0007669"/>
    <property type="project" value="TreeGrafter"/>
</dbReference>
<dbReference type="GO" id="GO:0034626">
    <property type="term" value="P:fatty acid elongation, polyunsaturated fatty acid"/>
    <property type="evidence" value="ECO:0007669"/>
    <property type="project" value="TreeGrafter"/>
</dbReference>
<keyword evidence="6 10" id="KW-1133">Transmembrane helix</keyword>
<dbReference type="InterPro" id="IPR002076">
    <property type="entry name" value="ELO_fam"/>
</dbReference>
<keyword evidence="7 10" id="KW-0443">Lipid metabolism</keyword>
<evidence type="ECO:0000256" key="5">
    <source>
        <dbReference type="ARBA" id="ARBA00022832"/>
    </source>
</evidence>
<dbReference type="GO" id="GO:0034625">
    <property type="term" value="P:fatty acid elongation, monounsaturated fatty acid"/>
    <property type="evidence" value="ECO:0007669"/>
    <property type="project" value="TreeGrafter"/>
</dbReference>
<dbReference type="GO" id="GO:0009922">
    <property type="term" value="F:fatty acid elongase activity"/>
    <property type="evidence" value="ECO:0007669"/>
    <property type="project" value="UniProtKB-EC"/>
</dbReference>
<dbReference type="Proteomes" id="UP001152798">
    <property type="component" value="Chromosome 5"/>
</dbReference>
<evidence type="ECO:0000256" key="7">
    <source>
        <dbReference type="ARBA" id="ARBA00023098"/>
    </source>
</evidence>
<feature type="transmembrane region" description="Helical" evidence="10">
    <location>
        <begin position="147"/>
        <end position="164"/>
    </location>
</feature>
<keyword evidence="4 10" id="KW-0812">Transmembrane</keyword>
<dbReference type="GO" id="GO:0042761">
    <property type="term" value="P:very long-chain fatty acid biosynthetic process"/>
    <property type="evidence" value="ECO:0007669"/>
    <property type="project" value="TreeGrafter"/>
</dbReference>
<dbReference type="PANTHER" id="PTHR11157">
    <property type="entry name" value="FATTY ACID ACYL TRANSFERASE-RELATED"/>
    <property type="match status" value="1"/>
</dbReference>
<keyword evidence="3 10" id="KW-0808">Transferase</keyword>
<name>A0A9P0HJA3_NEZVI</name>
<evidence type="ECO:0000256" key="3">
    <source>
        <dbReference type="ARBA" id="ARBA00022679"/>
    </source>
</evidence>
<feature type="transmembrane region" description="Helical" evidence="10">
    <location>
        <begin position="61"/>
        <end position="83"/>
    </location>
</feature>
<keyword evidence="8 10" id="KW-0472">Membrane</keyword>
<evidence type="ECO:0000256" key="6">
    <source>
        <dbReference type="ARBA" id="ARBA00022989"/>
    </source>
</evidence>
<dbReference type="Pfam" id="PF01151">
    <property type="entry name" value="ELO"/>
    <property type="match status" value="1"/>
</dbReference>
<evidence type="ECO:0000313" key="12">
    <source>
        <dbReference type="Proteomes" id="UP001152798"/>
    </source>
</evidence>
<proteinExistence type="inferred from homology"/>
<reference evidence="11" key="1">
    <citation type="submission" date="2022-01" db="EMBL/GenBank/DDBJ databases">
        <authorList>
            <person name="King R."/>
        </authorList>
    </citation>
    <scope>NUCLEOTIDE SEQUENCE</scope>
</reference>
<keyword evidence="2 10" id="KW-0444">Lipid biosynthesis</keyword>
<accession>A0A9P0HJA3</accession>
<sequence>MDFNIRYNVTVNGPKIQDHFSSIFATYHHIPVLFTIYFFTVKLIGPRMMSERKPYDLKTVLRIYNLAQVFINSYLLYLIIFNWGYGILKAWNHICNPVTETVGFDHQNQIIMLKVMYYYYLNKILDLLDTVFFVLRKKQSHVTFLHLFHHSTMILSTWITVVYLREQVGSLFGFLNIAVHILMYSYYFLSSFGPSMQRYLWWKKHLTRMQMLQFIMMLAILAKMKMVSCTISPWFWTLWCFNISSFFILFLHFYIKSYRKKKVE</sequence>
<dbReference type="GO" id="GO:0030148">
    <property type="term" value="P:sphingolipid biosynthetic process"/>
    <property type="evidence" value="ECO:0007669"/>
    <property type="project" value="TreeGrafter"/>
</dbReference>
<dbReference type="PANTHER" id="PTHR11157:SF69">
    <property type="entry name" value="ELONGATION OF VERY LONG CHAIN FATTY ACIDS PROTEIN 7"/>
    <property type="match status" value="1"/>
</dbReference>
<dbReference type="EMBL" id="OV725081">
    <property type="protein sequence ID" value="CAH1402802.1"/>
    <property type="molecule type" value="Genomic_DNA"/>
</dbReference>
<evidence type="ECO:0000256" key="2">
    <source>
        <dbReference type="ARBA" id="ARBA00022516"/>
    </source>
</evidence>
<comment type="catalytic activity">
    <reaction evidence="10">
        <text>a very-long-chain acyl-CoA + malonyl-CoA + H(+) = a very-long-chain 3-oxoacyl-CoA + CO2 + CoA</text>
        <dbReference type="Rhea" id="RHEA:32727"/>
        <dbReference type="ChEBI" id="CHEBI:15378"/>
        <dbReference type="ChEBI" id="CHEBI:16526"/>
        <dbReference type="ChEBI" id="CHEBI:57287"/>
        <dbReference type="ChEBI" id="CHEBI:57384"/>
        <dbReference type="ChEBI" id="CHEBI:90725"/>
        <dbReference type="ChEBI" id="CHEBI:90736"/>
        <dbReference type="EC" id="2.3.1.199"/>
    </reaction>
</comment>
<keyword evidence="9 10" id="KW-0275">Fatty acid biosynthesis</keyword>
<evidence type="ECO:0000256" key="4">
    <source>
        <dbReference type="ARBA" id="ARBA00022692"/>
    </source>
</evidence>
<dbReference type="EC" id="2.3.1.199" evidence="10"/>
<organism evidence="11 12">
    <name type="scientific">Nezara viridula</name>
    <name type="common">Southern green stink bug</name>
    <name type="synonym">Cimex viridulus</name>
    <dbReference type="NCBI Taxonomy" id="85310"/>
    <lineage>
        <taxon>Eukaryota</taxon>
        <taxon>Metazoa</taxon>
        <taxon>Ecdysozoa</taxon>
        <taxon>Arthropoda</taxon>
        <taxon>Hexapoda</taxon>
        <taxon>Insecta</taxon>
        <taxon>Pterygota</taxon>
        <taxon>Neoptera</taxon>
        <taxon>Paraneoptera</taxon>
        <taxon>Hemiptera</taxon>
        <taxon>Heteroptera</taxon>
        <taxon>Panheteroptera</taxon>
        <taxon>Pentatomomorpha</taxon>
        <taxon>Pentatomoidea</taxon>
        <taxon>Pentatomidae</taxon>
        <taxon>Pentatominae</taxon>
        <taxon>Nezara</taxon>
    </lineage>
</organism>
<evidence type="ECO:0000256" key="9">
    <source>
        <dbReference type="ARBA" id="ARBA00023160"/>
    </source>
</evidence>
<comment type="subcellular location">
    <subcellularLocation>
        <location evidence="1">Membrane</location>
        <topology evidence="1">Multi-pass membrane protein</topology>
    </subcellularLocation>
</comment>
<dbReference type="AlphaFoldDB" id="A0A9P0HJA3"/>
<evidence type="ECO:0000313" key="11">
    <source>
        <dbReference type="EMBL" id="CAH1402802.1"/>
    </source>
</evidence>
<feature type="transmembrane region" description="Helical" evidence="10">
    <location>
        <begin position="20"/>
        <end position="40"/>
    </location>
</feature>
<evidence type="ECO:0000256" key="8">
    <source>
        <dbReference type="ARBA" id="ARBA00023136"/>
    </source>
</evidence>
<evidence type="ECO:0000256" key="1">
    <source>
        <dbReference type="ARBA" id="ARBA00004141"/>
    </source>
</evidence>
<keyword evidence="12" id="KW-1185">Reference proteome</keyword>
<feature type="transmembrane region" description="Helical" evidence="10">
    <location>
        <begin position="234"/>
        <end position="255"/>
    </location>
</feature>
<protein>
    <recommendedName>
        <fullName evidence="10">Elongation of very long chain fatty acids protein</fullName>
        <ecNumber evidence="10">2.3.1.199</ecNumber>
    </recommendedName>
    <alternativeName>
        <fullName evidence="10">Very-long-chain 3-oxoacyl-CoA synthase</fullName>
    </alternativeName>
</protein>
<comment type="similarity">
    <text evidence="10">Belongs to the ELO family.</text>
</comment>
<gene>
    <name evidence="11" type="ORF">NEZAVI_LOCUS11540</name>
</gene>
<dbReference type="OrthoDB" id="434092at2759"/>
<evidence type="ECO:0000256" key="10">
    <source>
        <dbReference type="RuleBase" id="RU361115"/>
    </source>
</evidence>
<keyword evidence="5 10" id="KW-0276">Fatty acid metabolism</keyword>